<accession>A0ABS9TDS1</accession>
<feature type="compositionally biased region" description="Low complexity" evidence="1">
    <location>
        <begin position="562"/>
        <end position="581"/>
    </location>
</feature>
<dbReference type="Proteomes" id="UP001299970">
    <property type="component" value="Unassembled WGS sequence"/>
</dbReference>
<feature type="compositionally biased region" description="Low complexity" evidence="1">
    <location>
        <begin position="897"/>
        <end position="913"/>
    </location>
</feature>
<dbReference type="RefSeq" id="WP_241036709.1">
    <property type="nucleotide sequence ID" value="NZ_BAAAJF010000039.1"/>
</dbReference>
<feature type="compositionally biased region" description="Basic and acidic residues" evidence="1">
    <location>
        <begin position="994"/>
        <end position="1006"/>
    </location>
</feature>
<feature type="compositionally biased region" description="Pro residues" evidence="1">
    <location>
        <begin position="1043"/>
        <end position="1057"/>
    </location>
</feature>
<evidence type="ECO:0000313" key="3">
    <source>
        <dbReference type="Proteomes" id="UP001299970"/>
    </source>
</evidence>
<dbReference type="EMBL" id="JAKXMK010000010">
    <property type="protein sequence ID" value="MCH6166689.1"/>
    <property type="molecule type" value="Genomic_DNA"/>
</dbReference>
<feature type="compositionally biased region" description="Gly residues" evidence="1">
    <location>
        <begin position="394"/>
        <end position="405"/>
    </location>
</feature>
<feature type="compositionally biased region" description="Basic and acidic residues" evidence="1">
    <location>
        <begin position="733"/>
        <end position="743"/>
    </location>
</feature>
<feature type="region of interest" description="Disordered" evidence="1">
    <location>
        <begin position="1088"/>
        <end position="1133"/>
    </location>
</feature>
<evidence type="ECO:0008006" key="4">
    <source>
        <dbReference type="Google" id="ProtNLM"/>
    </source>
</evidence>
<proteinExistence type="predicted"/>
<feature type="compositionally biased region" description="Basic and acidic residues" evidence="1">
    <location>
        <begin position="1032"/>
        <end position="1042"/>
    </location>
</feature>
<feature type="compositionally biased region" description="Low complexity" evidence="1">
    <location>
        <begin position="525"/>
        <end position="538"/>
    </location>
</feature>
<name>A0ABS9TDS1_9PSEU</name>
<gene>
    <name evidence="2" type="ORF">MMF94_13450</name>
</gene>
<feature type="compositionally biased region" description="Low complexity" evidence="1">
    <location>
        <begin position="279"/>
        <end position="294"/>
    </location>
</feature>
<feature type="compositionally biased region" description="Basic and acidic residues" evidence="1">
    <location>
        <begin position="85"/>
        <end position="95"/>
    </location>
</feature>
<protein>
    <recommendedName>
        <fullName evidence="4">Basic proline-rich protein</fullName>
    </recommendedName>
</protein>
<comment type="caution">
    <text evidence="2">The sequence shown here is derived from an EMBL/GenBank/DDBJ whole genome shotgun (WGS) entry which is preliminary data.</text>
</comment>
<feature type="region of interest" description="Disordered" evidence="1">
    <location>
        <begin position="206"/>
        <end position="361"/>
    </location>
</feature>
<sequence length="1133" mass="115568">MEHETSPETTHDLLLSLAGRVDDDLLAWARELVAVGEDAHAVEILTASLVAAGAVLPQPVRSALVAAARSARTDLDPDATLPPARPEEGSDHRFEPGPSDDVVAAALLAVPARQLQGCRVLVARRLTPAGSAPGPLPHPVVLVEAQPGARATDVLAYQLAVILDRAGVPASVEVLIAGVPLLAYHTAALRRARPIRWDDENERAAELPGWLSERSAPTPGAQASPETRRTRHPLAPPKADVAGLLGTPPRAGVSDPRPAAPADPRQSPPAGPLPHRRPAAAAESGSESGSSEAGTDSLPAVQPRGTDDPAARAGAVEPAARPAPGEGAAWLGGADTRKRPAAGPKTPPAPGEGAAWLGGAGTKARPVVGEIAAWLGGADTARPASRKQTARPGADGGAGRAGVGDAGARREAGDPAGRPGPGDTPARPAADDTAARLGAVDPGVRPADLPRRDGTRGGPSWLEAREPETRPGAGDTAAQRGTSDHVTGAGARPGIGDHTGPRDNGTPPGSNGIGDTAARLDARSDQAAQPAAAERPTSTSDTAPRMDAHDPTTRPGTGDPAGGTRDAAPRPGAPGRMAGAGDTAARLEALLERSIAESRPGGPRRQTPPPGADDRSRPGDTAARPAARDHTAQPPAGDRAAGTGDVETRPGARDQTAQPGVDDRADDSADTAARPAAAGGTGDHATSPAPDDQPTRDPAPGGSDTEAWLGTRSNTEQPAADDRGGDAGDSGDDAARLGERPTDSGDTAARPGAEHTGARPGPGDTGARRPAEQNPLFSDPQKDLPPSDPLPVRGDRPPRPSPAPQPPRPTVAPINRPPAPAAGPLPRRGESVPPPAGTQGPVNGQAGGPPVEEQSTELPQRVAKAAEPPRPSPQDPRDDDIFGSLGQTPAFDALNDPLSGPLREPLLEPLLDPTISEDKSLGATAPTPTPGDDDREPARGDDEWSSEWLSGSWAMAPSALADRPPRRPDEPESASDEAPERRVDPPRPGQPAARFDDELPSREPRPAPRRPARHRYADEQIGEGNGVAEPPAEPRPEPEPAPRPEPPAAAAPAPAPRPDAAGADLGLRPESLARLSDSDRELLARLQAELQGGTRPRVIRRAGIANVSGPSGSNGNGSGSNGNPRRDPPDMAG</sequence>
<feature type="compositionally biased region" description="Basic and acidic residues" evidence="1">
    <location>
        <begin position="1124"/>
        <end position="1133"/>
    </location>
</feature>
<evidence type="ECO:0000256" key="1">
    <source>
        <dbReference type="SAM" id="MobiDB-lite"/>
    </source>
</evidence>
<feature type="compositionally biased region" description="Low complexity" evidence="1">
    <location>
        <begin position="414"/>
        <end position="428"/>
    </location>
</feature>
<organism evidence="2 3">
    <name type="scientific">Pseudonocardia alaniniphila</name>
    <dbReference type="NCBI Taxonomy" id="75291"/>
    <lineage>
        <taxon>Bacteria</taxon>
        <taxon>Bacillati</taxon>
        <taxon>Actinomycetota</taxon>
        <taxon>Actinomycetes</taxon>
        <taxon>Pseudonocardiales</taxon>
        <taxon>Pseudonocardiaceae</taxon>
        <taxon>Pseudonocardia</taxon>
    </lineage>
</organism>
<feature type="region of interest" description="Disordered" evidence="1">
    <location>
        <begin position="377"/>
        <end position="1072"/>
    </location>
</feature>
<feature type="compositionally biased region" description="Low complexity" evidence="1">
    <location>
        <begin position="311"/>
        <end position="329"/>
    </location>
</feature>
<feature type="compositionally biased region" description="Pro residues" evidence="1">
    <location>
        <begin position="799"/>
        <end position="823"/>
    </location>
</feature>
<reference evidence="2 3" key="1">
    <citation type="submission" date="2022-03" db="EMBL/GenBank/DDBJ databases">
        <title>Pseudonocardia alaer sp. nov., a novel actinomycete isolated from reed forest soil.</title>
        <authorList>
            <person name="Wang L."/>
        </authorList>
    </citation>
    <scope>NUCLEOTIDE SEQUENCE [LARGE SCALE GENOMIC DNA]</scope>
    <source>
        <strain evidence="2 3">Y-16303</strain>
    </source>
</reference>
<feature type="compositionally biased region" description="Pro residues" evidence="1">
    <location>
        <begin position="258"/>
        <end position="272"/>
    </location>
</feature>
<evidence type="ECO:0000313" key="2">
    <source>
        <dbReference type="EMBL" id="MCH6166689.1"/>
    </source>
</evidence>
<keyword evidence="3" id="KW-1185">Reference proteome</keyword>
<feature type="region of interest" description="Disordered" evidence="1">
    <location>
        <begin position="72"/>
        <end position="97"/>
    </location>
</feature>